<dbReference type="InterPro" id="IPR043129">
    <property type="entry name" value="ATPase_NBD"/>
</dbReference>
<dbReference type="Pfam" id="PF05137">
    <property type="entry name" value="PilN"/>
    <property type="match status" value="1"/>
</dbReference>
<name>A0A7D5D7L9_9PSED</name>
<feature type="domain" description="GspL cytoplasmic actin-ATPase-like" evidence="2">
    <location>
        <begin position="70"/>
        <end position="150"/>
    </location>
</feature>
<dbReference type="InterPro" id="IPR007813">
    <property type="entry name" value="PilN"/>
</dbReference>
<dbReference type="PANTHER" id="PTHR40278">
    <property type="entry name" value="DNA UTILIZATION PROTEIN HOFN"/>
    <property type="match status" value="1"/>
</dbReference>
<evidence type="ECO:0000313" key="4">
    <source>
        <dbReference type="Proteomes" id="UP000509568"/>
    </source>
</evidence>
<sequence length="342" mass="37860">MRAVSLWLWQERFKSRWQGSGAQVFCHAWGQELLASLPAGLRHGLQPGRPPRRCAWPLPGEIPEGERLILELPADRVLAQRLGLPLAAARDLHRVMDFELDRFTPFSADQVHYVVRREGMDTEQVWVTLAVIRREWLQHCLDTCSARGVVLAGIDVLDDDGQPMGLDLLPHAPSNRSRGRRLPGGLTVLCLALLVAVAWQWLHNRETALAAMVQDVQGLRTQAAEVAALRQRLDDAQGAAQFLARRRLAQPGRALVLSELTRCLPTDTWLQSLEITAQGQVDIAGFSSHASALIGQVKGCNHLADAQYQGVIQPDEASGRERFYMRAQARGEGGDAPRPDTP</sequence>
<proteinExistence type="predicted"/>
<organism evidence="3 4">
    <name type="scientific">Pseudomonas eucalypticola</name>
    <dbReference type="NCBI Taxonomy" id="2599595"/>
    <lineage>
        <taxon>Bacteria</taxon>
        <taxon>Pseudomonadati</taxon>
        <taxon>Pseudomonadota</taxon>
        <taxon>Gammaproteobacteria</taxon>
        <taxon>Pseudomonadales</taxon>
        <taxon>Pseudomonadaceae</taxon>
        <taxon>Pseudomonas</taxon>
    </lineage>
</organism>
<keyword evidence="4" id="KW-1185">Reference proteome</keyword>
<dbReference type="AlphaFoldDB" id="A0A7D5D7L9"/>
<dbReference type="KEGG" id="pez:HWQ56_14550"/>
<evidence type="ECO:0000256" key="1">
    <source>
        <dbReference type="SAM" id="Coils"/>
    </source>
</evidence>
<evidence type="ECO:0000313" key="3">
    <source>
        <dbReference type="EMBL" id="QKZ04940.1"/>
    </source>
</evidence>
<dbReference type="SUPFAM" id="SSF53067">
    <property type="entry name" value="Actin-like ATPase domain"/>
    <property type="match status" value="1"/>
</dbReference>
<dbReference type="Pfam" id="PF05134">
    <property type="entry name" value="T2SSL"/>
    <property type="match status" value="1"/>
</dbReference>
<dbReference type="Proteomes" id="UP000509568">
    <property type="component" value="Chromosome"/>
</dbReference>
<reference evidence="3 4" key="1">
    <citation type="submission" date="2020-06" db="EMBL/GenBank/DDBJ databases">
        <title>Pseudomonas eucalypticola sp. nov., an endophyte of Eucalyptus dunnii leaves with biocontrol ability of eucalyptus leaf blight.</title>
        <authorList>
            <person name="Liu Y."/>
            <person name="Song Z."/>
            <person name="Zeng H."/>
            <person name="Lu M."/>
            <person name="Wang X."/>
            <person name="Lian X."/>
            <person name="Zhang Q."/>
        </authorList>
    </citation>
    <scope>NUCLEOTIDE SEQUENCE [LARGE SCALE GENOMIC DNA]</scope>
    <source>
        <strain evidence="3 4">NP-1</strain>
    </source>
</reference>
<dbReference type="InterPro" id="IPR052534">
    <property type="entry name" value="Extracell_DNA_Util/SecSys_Comp"/>
</dbReference>
<dbReference type="Gene3D" id="3.30.420.380">
    <property type="match status" value="1"/>
</dbReference>
<evidence type="ECO:0000259" key="2">
    <source>
        <dbReference type="Pfam" id="PF05134"/>
    </source>
</evidence>
<accession>A0A7D5D7L9</accession>
<dbReference type="EMBL" id="CP056030">
    <property type="protein sequence ID" value="QKZ04940.1"/>
    <property type="molecule type" value="Genomic_DNA"/>
</dbReference>
<feature type="coiled-coil region" evidence="1">
    <location>
        <begin position="219"/>
        <end position="246"/>
    </location>
</feature>
<dbReference type="InterPro" id="IPR024230">
    <property type="entry name" value="GspL_cyto_dom"/>
</dbReference>
<gene>
    <name evidence="3" type="ORF">HWQ56_14550</name>
</gene>
<keyword evidence="1" id="KW-0175">Coiled coil</keyword>
<protein>
    <submittedName>
        <fullName evidence="3">General secretion pathway protein GspL</fullName>
    </submittedName>
</protein>
<dbReference type="RefSeq" id="WP_176570946.1">
    <property type="nucleotide sequence ID" value="NZ_CP056030.1"/>
</dbReference>
<dbReference type="PANTHER" id="PTHR40278:SF1">
    <property type="entry name" value="DNA UTILIZATION PROTEIN HOFN"/>
    <property type="match status" value="1"/>
</dbReference>